<dbReference type="EMBL" id="JANQDX010000019">
    <property type="protein sequence ID" value="KAL0904815.1"/>
    <property type="molecule type" value="Genomic_DNA"/>
</dbReference>
<organism evidence="3 4">
    <name type="scientific">Dendrobium thyrsiflorum</name>
    <name type="common">Pinecone-like raceme dendrobium</name>
    <name type="synonym">Orchid</name>
    <dbReference type="NCBI Taxonomy" id="117978"/>
    <lineage>
        <taxon>Eukaryota</taxon>
        <taxon>Viridiplantae</taxon>
        <taxon>Streptophyta</taxon>
        <taxon>Embryophyta</taxon>
        <taxon>Tracheophyta</taxon>
        <taxon>Spermatophyta</taxon>
        <taxon>Magnoliopsida</taxon>
        <taxon>Liliopsida</taxon>
        <taxon>Asparagales</taxon>
        <taxon>Orchidaceae</taxon>
        <taxon>Epidendroideae</taxon>
        <taxon>Malaxideae</taxon>
        <taxon>Dendrobiinae</taxon>
        <taxon>Dendrobium</taxon>
    </lineage>
</organism>
<reference evidence="3 4" key="1">
    <citation type="journal article" date="2024" name="Plant Biotechnol. J.">
        <title>Dendrobium thyrsiflorum genome and its molecular insights into genes involved in important horticultural traits.</title>
        <authorList>
            <person name="Chen B."/>
            <person name="Wang J.Y."/>
            <person name="Zheng P.J."/>
            <person name="Li K.L."/>
            <person name="Liang Y.M."/>
            <person name="Chen X.F."/>
            <person name="Zhang C."/>
            <person name="Zhao X."/>
            <person name="He X."/>
            <person name="Zhang G.Q."/>
            <person name="Liu Z.J."/>
            <person name="Xu Q."/>
        </authorList>
    </citation>
    <scope>NUCLEOTIDE SEQUENCE [LARGE SCALE GENOMIC DNA]</scope>
    <source>
        <strain evidence="3">GZMU011</strain>
    </source>
</reference>
<feature type="compositionally biased region" description="Acidic residues" evidence="2">
    <location>
        <begin position="310"/>
        <end position="320"/>
    </location>
</feature>
<feature type="compositionally biased region" description="Basic and acidic residues" evidence="2">
    <location>
        <begin position="140"/>
        <end position="151"/>
    </location>
</feature>
<accession>A0ABD0TYT0</accession>
<proteinExistence type="predicted"/>
<keyword evidence="4" id="KW-1185">Reference proteome</keyword>
<feature type="compositionally biased region" description="Acidic residues" evidence="2">
    <location>
        <begin position="351"/>
        <end position="363"/>
    </location>
</feature>
<evidence type="ECO:0000256" key="2">
    <source>
        <dbReference type="SAM" id="MobiDB-lite"/>
    </source>
</evidence>
<feature type="compositionally biased region" description="Basic and acidic residues" evidence="2">
    <location>
        <begin position="180"/>
        <end position="197"/>
    </location>
</feature>
<feature type="region of interest" description="Disordered" evidence="2">
    <location>
        <begin position="163"/>
        <end position="221"/>
    </location>
</feature>
<feature type="region of interest" description="Disordered" evidence="2">
    <location>
        <begin position="310"/>
        <end position="364"/>
    </location>
</feature>
<sequence>MSAHELEATIPTRNGFTNLKWVKRNNSYGELKKSFWDRQPKVPAPPQKKKEPESLSARVYRVLKTVKERGLMKRKIQRPLTVEVRRTPPRERLPLARRENKERRRIPYGEHQGVTPNLHVRESTAERSRRKRKEIWRPNAQKDKGERRRERIINLGVTSSIASRRSTLSNQRHQRWVPKRVHDDTRHDGRHLEESSKGSHHSPTPPKEETNFDRSPRVEEIFLPNQEPEIQWRRRSEIRVLEVGENIAGREENMEEEKVDLNEEGGYIDEEDYMEDEEDYLNEGGGTINEEGVRDTLNMEVVYMVMYDEADYDDGEDDGDWQPLPREGRDRQRDIGSIIREGEHSLRGQEGEEVEENPFDEENTTLADMRRQMRRQMRAKDREISQLNEKMTEMMAQMTVMMQMMQRNVTVGPASTPPVDPPNLQMPQISGIRGIPGNGQGAQNTTRQPTPQNIASNSEPVTVAQLEGIITEKIKAIIAIDQAEKLVGKGRPYPAEYD</sequence>
<comment type="caution">
    <text evidence="3">The sequence shown here is derived from an EMBL/GenBank/DDBJ whole genome shotgun (WGS) entry which is preliminary data.</text>
</comment>
<feature type="region of interest" description="Disordered" evidence="2">
    <location>
        <begin position="88"/>
        <end position="151"/>
    </location>
</feature>
<name>A0ABD0TYT0_DENTH</name>
<feature type="coiled-coil region" evidence="1">
    <location>
        <begin position="370"/>
        <end position="397"/>
    </location>
</feature>
<keyword evidence="1" id="KW-0175">Coiled coil</keyword>
<dbReference type="Proteomes" id="UP001552299">
    <property type="component" value="Unassembled WGS sequence"/>
</dbReference>
<evidence type="ECO:0000256" key="1">
    <source>
        <dbReference type="SAM" id="Coils"/>
    </source>
</evidence>
<evidence type="ECO:0000313" key="3">
    <source>
        <dbReference type="EMBL" id="KAL0904815.1"/>
    </source>
</evidence>
<dbReference type="AlphaFoldDB" id="A0ABD0TYT0"/>
<protein>
    <submittedName>
        <fullName evidence="3">Uncharacterized protein</fullName>
    </submittedName>
</protein>
<gene>
    <name evidence="3" type="ORF">M5K25_026969</name>
</gene>
<feature type="compositionally biased region" description="Basic and acidic residues" evidence="2">
    <location>
        <begin position="206"/>
        <end position="220"/>
    </location>
</feature>
<feature type="compositionally biased region" description="Basic and acidic residues" evidence="2">
    <location>
        <begin position="88"/>
        <end position="108"/>
    </location>
</feature>
<feature type="compositionally biased region" description="Basic and acidic residues" evidence="2">
    <location>
        <begin position="326"/>
        <end position="350"/>
    </location>
</feature>
<evidence type="ECO:0000313" key="4">
    <source>
        <dbReference type="Proteomes" id="UP001552299"/>
    </source>
</evidence>